<sequence length="256" mass="29584">MDPLVQHPELRPIKAHIPLRLKKVSIEGAKILINKDQLIVEIKDENIEVQALGKVLVSFTSVLVCDVDDEESWDYFRQCSGKPKFLNYRSTPSEKLFRVPILADSRGVTTYGPVPYNVLRSLENAFVFLQDFTPPVADLKGLYDLWKSAKREQGVVTFEIYSKTFKEYKSNIRTWAPTSYYKLQFGLPPRKVLCVDFHSKKQIAFTEHVRSSGNVRVSMCIEEKTRVDALFEMLGRLQGLVARWRRSGRPRERESK</sequence>
<reference evidence="1 2" key="1">
    <citation type="submission" date="2022-04" db="EMBL/GenBank/DDBJ databases">
        <title>Chromosome-level reference genomes for two strains of Caenorhabditis briggsae: an improved platform for comparative genomics.</title>
        <authorList>
            <person name="Stevens L."/>
            <person name="Andersen E."/>
        </authorList>
    </citation>
    <scope>NUCLEOTIDE SEQUENCE [LARGE SCALE GENOMIC DNA]</scope>
    <source>
        <strain evidence="1">VX34</strain>
        <tissue evidence="1">Whole-organism</tissue>
    </source>
</reference>
<organism evidence="1 2">
    <name type="scientific">Caenorhabditis briggsae</name>
    <dbReference type="NCBI Taxonomy" id="6238"/>
    <lineage>
        <taxon>Eukaryota</taxon>
        <taxon>Metazoa</taxon>
        <taxon>Ecdysozoa</taxon>
        <taxon>Nematoda</taxon>
        <taxon>Chromadorea</taxon>
        <taxon>Rhabditida</taxon>
        <taxon>Rhabditina</taxon>
        <taxon>Rhabditomorpha</taxon>
        <taxon>Rhabditoidea</taxon>
        <taxon>Rhabditidae</taxon>
        <taxon>Peloderinae</taxon>
        <taxon>Caenorhabditis</taxon>
    </lineage>
</organism>
<accession>A0AAE9J4Y1</accession>
<gene>
    <name evidence="1" type="ORF">L5515_013035</name>
</gene>
<keyword evidence="2" id="KW-1185">Reference proteome</keyword>
<dbReference type="AlphaFoldDB" id="A0AAE9J4Y1"/>
<evidence type="ECO:0000313" key="2">
    <source>
        <dbReference type="Proteomes" id="UP000829354"/>
    </source>
</evidence>
<dbReference type="Proteomes" id="UP000829354">
    <property type="component" value="Chromosome II"/>
</dbReference>
<protein>
    <submittedName>
        <fullName evidence="1">Uncharacterized protein</fullName>
    </submittedName>
</protein>
<dbReference type="EMBL" id="CP092621">
    <property type="protein sequence ID" value="UMM15706.1"/>
    <property type="molecule type" value="Genomic_DNA"/>
</dbReference>
<evidence type="ECO:0000313" key="1">
    <source>
        <dbReference type="EMBL" id="UMM15706.1"/>
    </source>
</evidence>
<name>A0AAE9J4Y1_CAEBR</name>
<proteinExistence type="predicted"/>